<evidence type="ECO:0000313" key="4">
    <source>
        <dbReference type="Proteomes" id="UP001149165"/>
    </source>
</evidence>
<feature type="compositionally biased region" description="Basic and acidic residues" evidence="1">
    <location>
        <begin position="159"/>
        <end position="182"/>
    </location>
</feature>
<reference evidence="3" key="2">
    <citation type="journal article" date="2023" name="IMA Fungus">
        <title>Comparative genomic study of the Penicillium genus elucidates a diverse pangenome and 15 lateral gene transfer events.</title>
        <authorList>
            <person name="Petersen C."/>
            <person name="Sorensen T."/>
            <person name="Nielsen M.R."/>
            <person name="Sondergaard T.E."/>
            <person name="Sorensen J.L."/>
            <person name="Fitzpatrick D.A."/>
            <person name="Frisvad J.C."/>
            <person name="Nielsen K.L."/>
        </authorList>
    </citation>
    <scope>NUCLEOTIDE SEQUENCE</scope>
    <source>
        <strain evidence="3">IBT 30069</strain>
    </source>
</reference>
<keyword evidence="4" id="KW-1185">Reference proteome</keyword>
<feature type="region of interest" description="Disordered" evidence="1">
    <location>
        <begin position="143"/>
        <end position="182"/>
    </location>
</feature>
<proteinExistence type="predicted"/>
<feature type="transmembrane region" description="Helical" evidence="2">
    <location>
        <begin position="30"/>
        <end position="51"/>
    </location>
</feature>
<name>A0A9W9KJL7_9EURO</name>
<evidence type="ECO:0000313" key="3">
    <source>
        <dbReference type="EMBL" id="KAJ5107732.1"/>
    </source>
</evidence>
<dbReference type="OrthoDB" id="5388417at2759"/>
<dbReference type="Proteomes" id="UP001149165">
    <property type="component" value="Unassembled WGS sequence"/>
</dbReference>
<organism evidence="3 4">
    <name type="scientific">Penicillium angulare</name>
    <dbReference type="NCBI Taxonomy" id="116970"/>
    <lineage>
        <taxon>Eukaryota</taxon>
        <taxon>Fungi</taxon>
        <taxon>Dikarya</taxon>
        <taxon>Ascomycota</taxon>
        <taxon>Pezizomycotina</taxon>
        <taxon>Eurotiomycetes</taxon>
        <taxon>Eurotiomycetidae</taxon>
        <taxon>Eurotiales</taxon>
        <taxon>Aspergillaceae</taxon>
        <taxon>Penicillium</taxon>
    </lineage>
</organism>
<feature type="region of interest" description="Disordered" evidence="1">
    <location>
        <begin position="1"/>
        <end position="22"/>
    </location>
</feature>
<gene>
    <name evidence="3" type="ORF">N7456_004407</name>
</gene>
<accession>A0A9W9KJL7</accession>
<keyword evidence="2" id="KW-0812">Transmembrane</keyword>
<feature type="compositionally biased region" description="Low complexity" evidence="1">
    <location>
        <begin position="13"/>
        <end position="22"/>
    </location>
</feature>
<keyword evidence="2" id="KW-0472">Membrane</keyword>
<keyword evidence="2" id="KW-1133">Transmembrane helix</keyword>
<comment type="caution">
    <text evidence="3">The sequence shown here is derived from an EMBL/GenBank/DDBJ whole genome shotgun (WGS) entry which is preliminary data.</text>
</comment>
<sequence length="182" mass="19902">MANTFASIVGRDSSSNSSSSNGLSGPMLDLMIALLVLILIALVLVGGLLIIRRKRQNKKQSLLPVHNGQAPSHQRKLTITTNKSDSILVYDEKRSLMDNSDSPPPSPVPEIRITFPEEEDESGKRKSGRMVVVRISDAGSVGLEPCSEELPPYQTTDSGRFHSLDIERMGGLKEKGDMHNYS</sequence>
<reference evidence="3" key="1">
    <citation type="submission" date="2022-11" db="EMBL/GenBank/DDBJ databases">
        <authorList>
            <person name="Petersen C."/>
        </authorList>
    </citation>
    <scope>NUCLEOTIDE SEQUENCE</scope>
    <source>
        <strain evidence="3">IBT 30069</strain>
    </source>
</reference>
<dbReference type="EMBL" id="JAPQKH010000003">
    <property type="protein sequence ID" value="KAJ5107732.1"/>
    <property type="molecule type" value="Genomic_DNA"/>
</dbReference>
<protein>
    <submittedName>
        <fullName evidence="3">Uncharacterized protein</fullName>
    </submittedName>
</protein>
<dbReference type="AlphaFoldDB" id="A0A9W9KJL7"/>
<evidence type="ECO:0000256" key="1">
    <source>
        <dbReference type="SAM" id="MobiDB-lite"/>
    </source>
</evidence>
<evidence type="ECO:0000256" key="2">
    <source>
        <dbReference type="SAM" id="Phobius"/>
    </source>
</evidence>